<dbReference type="KEGG" id="acab:QRX50_25090"/>
<organism evidence="1 2">
    <name type="scientific">Amycolatopsis carbonis</name>
    <dbReference type="NCBI Taxonomy" id="715471"/>
    <lineage>
        <taxon>Bacteria</taxon>
        <taxon>Bacillati</taxon>
        <taxon>Actinomycetota</taxon>
        <taxon>Actinomycetes</taxon>
        <taxon>Pseudonocardiales</taxon>
        <taxon>Pseudonocardiaceae</taxon>
        <taxon>Amycolatopsis</taxon>
    </lineage>
</organism>
<keyword evidence="2" id="KW-1185">Reference proteome</keyword>
<dbReference type="Proteomes" id="UP001236014">
    <property type="component" value="Chromosome"/>
</dbReference>
<dbReference type="AlphaFoldDB" id="A0A9Y2I776"/>
<dbReference type="CDD" id="cd00377">
    <property type="entry name" value="ICL_PEPM"/>
    <property type="match status" value="1"/>
</dbReference>
<name>A0A9Y2I776_9PSEU</name>
<protein>
    <submittedName>
        <fullName evidence="1">Isocitrate lyase/phosphoenolpyruvate mutase family protein</fullName>
    </submittedName>
</protein>
<dbReference type="InterPro" id="IPR015813">
    <property type="entry name" value="Pyrv/PenolPyrv_kinase-like_dom"/>
</dbReference>
<dbReference type="InterPro" id="IPR039556">
    <property type="entry name" value="ICL/PEPM"/>
</dbReference>
<dbReference type="PANTHER" id="PTHR42905">
    <property type="entry name" value="PHOSPHOENOLPYRUVATE CARBOXYLASE"/>
    <property type="match status" value="1"/>
</dbReference>
<dbReference type="SUPFAM" id="SSF51621">
    <property type="entry name" value="Phosphoenolpyruvate/pyruvate domain"/>
    <property type="match status" value="1"/>
</dbReference>
<dbReference type="GO" id="GO:0016829">
    <property type="term" value="F:lyase activity"/>
    <property type="evidence" value="ECO:0007669"/>
    <property type="project" value="UniProtKB-KW"/>
</dbReference>
<dbReference type="InterPro" id="IPR040442">
    <property type="entry name" value="Pyrv_kinase-like_dom_sf"/>
</dbReference>
<accession>A0A9Y2I776</accession>
<dbReference type="Gene3D" id="3.20.20.60">
    <property type="entry name" value="Phosphoenolpyruvate-binding domains"/>
    <property type="match status" value="1"/>
</dbReference>
<evidence type="ECO:0000313" key="2">
    <source>
        <dbReference type="Proteomes" id="UP001236014"/>
    </source>
</evidence>
<dbReference type="Pfam" id="PF13714">
    <property type="entry name" value="PEP_mutase"/>
    <property type="match status" value="1"/>
</dbReference>
<evidence type="ECO:0000313" key="1">
    <source>
        <dbReference type="EMBL" id="WIX74857.1"/>
    </source>
</evidence>
<proteinExistence type="predicted"/>
<gene>
    <name evidence="1" type="ORF">QRX50_25090</name>
</gene>
<sequence length="258" mass="25574">MTSFAALHVPGKPLLLPNVWEFGFAAALAAAGYPAVGTTSLGVSAAAGLADGAPASRAATVALTRALAPLDVLVSVDIADGFSVDPGEVADLVAELAEAGAVGVNLEDGRADGTLAPVEVQRALIAAVRSSSPGVFLNARTDTHWLGAGPVSLAVERALAYRDAGADGVFVPGLADPGEVAEVVAAVEVPLNVLFLPGRGTPAGLAELGVARVSLGSTPYRVALAAALATVDAAREGTSLPLPPPSYAEVAGLLPPPR</sequence>
<dbReference type="PANTHER" id="PTHR42905:SF16">
    <property type="entry name" value="CARBOXYPHOSPHONOENOLPYRUVATE PHOSPHONOMUTASE-LIKE PROTEIN (AFU_ORTHOLOGUE AFUA_5G07230)"/>
    <property type="match status" value="1"/>
</dbReference>
<reference evidence="1 2" key="1">
    <citation type="submission" date="2023-06" db="EMBL/GenBank/DDBJ databases">
        <authorList>
            <person name="Oyuntsetseg B."/>
            <person name="Kim S.B."/>
        </authorList>
    </citation>
    <scope>NUCLEOTIDE SEQUENCE [LARGE SCALE GENOMIC DNA]</scope>
    <source>
        <strain evidence="1 2">2-15</strain>
    </source>
</reference>
<dbReference type="EMBL" id="CP127294">
    <property type="protein sequence ID" value="WIX74857.1"/>
    <property type="molecule type" value="Genomic_DNA"/>
</dbReference>
<keyword evidence="1" id="KW-0456">Lyase</keyword>
<dbReference type="RefSeq" id="WP_285965634.1">
    <property type="nucleotide sequence ID" value="NZ_CP127294.1"/>
</dbReference>